<dbReference type="InterPro" id="IPR001789">
    <property type="entry name" value="Sig_transdc_resp-reg_receiver"/>
</dbReference>
<evidence type="ECO:0000256" key="2">
    <source>
        <dbReference type="PROSITE-ProRule" id="PRU00169"/>
    </source>
</evidence>
<dbReference type="PROSITE" id="PS50110">
    <property type="entry name" value="RESPONSE_REGULATORY"/>
    <property type="match status" value="1"/>
</dbReference>
<feature type="domain" description="Response regulatory" evidence="3">
    <location>
        <begin position="5"/>
        <end position="123"/>
    </location>
</feature>
<evidence type="ECO:0000313" key="4">
    <source>
        <dbReference type="EMBL" id="MFK4753027.1"/>
    </source>
</evidence>
<dbReference type="SMART" id="SM00448">
    <property type="entry name" value="REC"/>
    <property type="match status" value="1"/>
</dbReference>
<proteinExistence type="predicted"/>
<protein>
    <submittedName>
        <fullName evidence="4">Response regulator</fullName>
    </submittedName>
</protein>
<dbReference type="RefSeq" id="WP_416206127.1">
    <property type="nucleotide sequence ID" value="NZ_JBBKTX010000013.1"/>
</dbReference>
<evidence type="ECO:0000313" key="5">
    <source>
        <dbReference type="Proteomes" id="UP001620597"/>
    </source>
</evidence>
<dbReference type="InterPro" id="IPR050595">
    <property type="entry name" value="Bact_response_regulator"/>
</dbReference>
<evidence type="ECO:0000259" key="3">
    <source>
        <dbReference type="PROSITE" id="PS50110"/>
    </source>
</evidence>
<dbReference type="PANTHER" id="PTHR44591">
    <property type="entry name" value="STRESS RESPONSE REGULATOR PROTEIN 1"/>
    <property type="match status" value="1"/>
</dbReference>
<sequence>MAELTILLVDDAAFIRDLVKKAVRQTYPGCELIEATNGRKAVALLDSHRFDLVLCDWEMPEMSGIEVLKWMREQPNYKATPFMMITSRGDRDHVLKAVEAGVSSYIGKPFTRDAFVDKLSRMVFRHLKVRPATVSEQAVPSADRSGASVLMGNVGNQALVGKTAPGAARAAVVSPLLARSPHPEPVSKTGAKGQANVRFASGVEARLVIRDISLQEMIGVFRRQDALPVLLEQAVVDVIHPDNGDIARINAFVRMLQAQEPHPDAETVQIRLRFVDDDPDKLDALSRFIGQAR</sequence>
<keyword evidence="1 2" id="KW-0597">Phosphoprotein</keyword>
<accession>A0ABW8NJ77</accession>
<dbReference type="Pfam" id="PF00072">
    <property type="entry name" value="Response_reg"/>
    <property type="match status" value="1"/>
</dbReference>
<dbReference type="EMBL" id="JBBKTX010000013">
    <property type="protein sequence ID" value="MFK4753027.1"/>
    <property type="molecule type" value="Genomic_DNA"/>
</dbReference>
<keyword evidence="5" id="KW-1185">Reference proteome</keyword>
<dbReference type="InterPro" id="IPR011006">
    <property type="entry name" value="CheY-like_superfamily"/>
</dbReference>
<dbReference type="Gene3D" id="3.40.50.2300">
    <property type="match status" value="1"/>
</dbReference>
<name>A0ABW8NJ77_9GAMM</name>
<dbReference type="Proteomes" id="UP001620597">
    <property type="component" value="Unassembled WGS sequence"/>
</dbReference>
<dbReference type="PANTHER" id="PTHR44591:SF3">
    <property type="entry name" value="RESPONSE REGULATORY DOMAIN-CONTAINING PROTEIN"/>
    <property type="match status" value="1"/>
</dbReference>
<evidence type="ECO:0000256" key="1">
    <source>
        <dbReference type="ARBA" id="ARBA00022553"/>
    </source>
</evidence>
<reference evidence="4 5" key="1">
    <citation type="submission" date="2024-03" db="EMBL/GenBank/DDBJ databases">
        <title>High-quality draft genome sequence of Oceanobacter sp. wDCs-4.</title>
        <authorList>
            <person name="Dong C."/>
        </authorList>
    </citation>
    <scope>NUCLEOTIDE SEQUENCE [LARGE SCALE GENOMIC DNA]</scope>
    <source>
        <strain evidence="5">wDCs-4</strain>
    </source>
</reference>
<comment type="caution">
    <text evidence="4">The sequence shown here is derived from an EMBL/GenBank/DDBJ whole genome shotgun (WGS) entry which is preliminary data.</text>
</comment>
<gene>
    <name evidence="4" type="ORF">WG929_11450</name>
</gene>
<feature type="modified residue" description="4-aspartylphosphate" evidence="2">
    <location>
        <position position="56"/>
    </location>
</feature>
<organism evidence="4 5">
    <name type="scientific">Oceanobacter antarcticus</name>
    <dbReference type="NCBI Taxonomy" id="3133425"/>
    <lineage>
        <taxon>Bacteria</taxon>
        <taxon>Pseudomonadati</taxon>
        <taxon>Pseudomonadota</taxon>
        <taxon>Gammaproteobacteria</taxon>
        <taxon>Oceanospirillales</taxon>
        <taxon>Oceanospirillaceae</taxon>
        <taxon>Oceanobacter</taxon>
    </lineage>
</organism>
<dbReference type="SUPFAM" id="SSF52172">
    <property type="entry name" value="CheY-like"/>
    <property type="match status" value="1"/>
</dbReference>